<dbReference type="Pfam" id="PF07690">
    <property type="entry name" value="MFS_1"/>
    <property type="match status" value="1"/>
</dbReference>
<feature type="transmembrane region" description="Helical" evidence="7">
    <location>
        <begin position="145"/>
        <end position="167"/>
    </location>
</feature>
<feature type="transmembrane region" description="Helical" evidence="7">
    <location>
        <begin position="378"/>
        <end position="401"/>
    </location>
</feature>
<dbReference type="InterPro" id="IPR036259">
    <property type="entry name" value="MFS_trans_sf"/>
</dbReference>
<dbReference type="PANTHER" id="PTHR23517">
    <property type="entry name" value="RESISTANCE PROTEIN MDTM, PUTATIVE-RELATED-RELATED"/>
    <property type="match status" value="1"/>
</dbReference>
<feature type="transmembrane region" description="Helical" evidence="7">
    <location>
        <begin position="288"/>
        <end position="310"/>
    </location>
</feature>
<keyword evidence="3" id="KW-1003">Cell membrane</keyword>
<evidence type="ECO:0000256" key="7">
    <source>
        <dbReference type="SAM" id="Phobius"/>
    </source>
</evidence>
<feature type="transmembrane region" description="Helical" evidence="7">
    <location>
        <begin position="17"/>
        <end position="35"/>
    </location>
</feature>
<dbReference type="InterPro" id="IPR020846">
    <property type="entry name" value="MFS_dom"/>
</dbReference>
<feature type="transmembrane region" description="Helical" evidence="7">
    <location>
        <begin position="113"/>
        <end position="133"/>
    </location>
</feature>
<accession>A0A0F9WBG4</accession>
<keyword evidence="2" id="KW-0813">Transport</keyword>
<dbReference type="Gene3D" id="1.20.1250.20">
    <property type="entry name" value="MFS general substrate transporter like domains"/>
    <property type="match status" value="1"/>
</dbReference>
<dbReference type="AlphaFoldDB" id="A0A0F9WBG4"/>
<dbReference type="SUPFAM" id="SSF103473">
    <property type="entry name" value="MFS general substrate transporter"/>
    <property type="match status" value="1"/>
</dbReference>
<feature type="transmembrane region" description="Helical" evidence="7">
    <location>
        <begin position="350"/>
        <end position="372"/>
    </location>
</feature>
<evidence type="ECO:0000256" key="4">
    <source>
        <dbReference type="ARBA" id="ARBA00022692"/>
    </source>
</evidence>
<evidence type="ECO:0000256" key="5">
    <source>
        <dbReference type="ARBA" id="ARBA00022989"/>
    </source>
</evidence>
<name>A0A0F9WBG4_9ZZZZ</name>
<feature type="transmembrane region" description="Helical" evidence="7">
    <location>
        <begin position="84"/>
        <end position="107"/>
    </location>
</feature>
<protein>
    <recommendedName>
        <fullName evidence="8">Major facilitator superfamily (MFS) profile domain-containing protein</fullName>
    </recommendedName>
</protein>
<dbReference type="GO" id="GO:0005886">
    <property type="term" value="C:plasma membrane"/>
    <property type="evidence" value="ECO:0007669"/>
    <property type="project" value="UniProtKB-SubCell"/>
</dbReference>
<feature type="transmembrane region" description="Helical" evidence="7">
    <location>
        <begin position="222"/>
        <end position="243"/>
    </location>
</feature>
<gene>
    <name evidence="9" type="ORF">LCGC14_0032020</name>
</gene>
<dbReference type="PANTHER" id="PTHR23517:SF13">
    <property type="entry name" value="MAJOR FACILITATOR SUPERFAMILY MFS_1"/>
    <property type="match status" value="1"/>
</dbReference>
<evidence type="ECO:0000313" key="9">
    <source>
        <dbReference type="EMBL" id="KKO09708.1"/>
    </source>
</evidence>
<dbReference type="InterPro" id="IPR050171">
    <property type="entry name" value="MFS_Transporters"/>
</dbReference>
<feature type="transmembrane region" description="Helical" evidence="7">
    <location>
        <begin position="173"/>
        <end position="195"/>
    </location>
</feature>
<keyword evidence="6 7" id="KW-0472">Membrane</keyword>
<dbReference type="PROSITE" id="PS50850">
    <property type="entry name" value="MFS"/>
    <property type="match status" value="1"/>
</dbReference>
<keyword evidence="4 7" id="KW-0812">Transmembrane</keyword>
<comment type="caution">
    <text evidence="9">The sequence shown here is derived from an EMBL/GenBank/DDBJ whole genome shotgun (WGS) entry which is preliminary data.</text>
</comment>
<reference evidence="9" key="1">
    <citation type="journal article" date="2015" name="Nature">
        <title>Complex archaea that bridge the gap between prokaryotes and eukaryotes.</title>
        <authorList>
            <person name="Spang A."/>
            <person name="Saw J.H."/>
            <person name="Jorgensen S.L."/>
            <person name="Zaremba-Niedzwiedzka K."/>
            <person name="Martijn J."/>
            <person name="Lind A.E."/>
            <person name="van Eijk R."/>
            <person name="Schleper C."/>
            <person name="Guy L."/>
            <person name="Ettema T.J."/>
        </authorList>
    </citation>
    <scope>NUCLEOTIDE SEQUENCE</scope>
</reference>
<feature type="domain" description="Major facilitator superfamily (MFS) profile" evidence="8">
    <location>
        <begin position="18"/>
        <end position="407"/>
    </location>
</feature>
<keyword evidence="5 7" id="KW-1133">Transmembrane helix</keyword>
<dbReference type="InterPro" id="IPR011701">
    <property type="entry name" value="MFS"/>
</dbReference>
<evidence type="ECO:0000256" key="2">
    <source>
        <dbReference type="ARBA" id="ARBA00022448"/>
    </source>
</evidence>
<evidence type="ECO:0000256" key="1">
    <source>
        <dbReference type="ARBA" id="ARBA00004651"/>
    </source>
</evidence>
<feature type="transmembrane region" description="Helical" evidence="7">
    <location>
        <begin position="47"/>
        <end position="72"/>
    </location>
</feature>
<evidence type="ECO:0000259" key="8">
    <source>
        <dbReference type="PROSITE" id="PS50850"/>
    </source>
</evidence>
<evidence type="ECO:0000256" key="6">
    <source>
        <dbReference type="ARBA" id="ARBA00023136"/>
    </source>
</evidence>
<dbReference type="EMBL" id="LAZR01000006">
    <property type="protein sequence ID" value="KKO09708.1"/>
    <property type="molecule type" value="Genomic_DNA"/>
</dbReference>
<comment type="subcellular location">
    <subcellularLocation>
        <location evidence="1">Cell membrane</location>
        <topology evidence="1">Multi-pass membrane protein</topology>
    </subcellularLocation>
</comment>
<dbReference type="GO" id="GO:0022857">
    <property type="term" value="F:transmembrane transporter activity"/>
    <property type="evidence" value="ECO:0007669"/>
    <property type="project" value="InterPro"/>
</dbReference>
<feature type="transmembrane region" description="Helical" evidence="7">
    <location>
        <begin position="316"/>
        <end position="338"/>
    </location>
</feature>
<proteinExistence type="predicted"/>
<sequence length="409" mass="42576">MPPPNAGSTAPENRRSLAMAAALMAIFTAIFASNLPTPLYSVWQARWGFSSAALTGVFSIYVLGVVSTLLTLGSLSDKLGRRQMLVPGMLFILTGGVVFLFAEGIYWLGIARILTGIGTGIVTGAASAALVELEPNENWTRAATLSALFFTLGAFAGPTVSSLALRWETGADTWPFLVVIGLSLAAIVLLLTAPWPAHIGQRQKSFSLRAWRPTTIKVPRELLGAFIFAAAAICLAWSTGSLYASLGPSLATSLVGIDDRAKAGLFAAAWQLMAGFSQFACQKQPMNRLLIVGPSTLISGLLVMAAAVILSSPWLFTFATLATAAGAGATGVVAIASISQVAPPAERGGIISAFYLMAYLTMATVVLGVGFVSDVIGFGPTVLGFTTIISLAALSLMIVAIRSGRAALW</sequence>
<evidence type="ECO:0000256" key="3">
    <source>
        <dbReference type="ARBA" id="ARBA00022475"/>
    </source>
</evidence>
<organism evidence="9">
    <name type="scientific">marine sediment metagenome</name>
    <dbReference type="NCBI Taxonomy" id="412755"/>
    <lineage>
        <taxon>unclassified sequences</taxon>
        <taxon>metagenomes</taxon>
        <taxon>ecological metagenomes</taxon>
    </lineage>
</organism>